<dbReference type="Gene3D" id="1.10.630.10">
    <property type="entry name" value="Cytochrome P450"/>
    <property type="match status" value="1"/>
</dbReference>
<dbReference type="PRINTS" id="PR00359">
    <property type="entry name" value="BP450"/>
</dbReference>
<sequence length="403" mass="46488">MAQQAAKQISISSPEFIRNPYPYYDELRSINPIYKMDSFKYPGWYITGYEEVVTVLKNNAFKNRIPLPETTRKYQSLKNIQNNMMLFKNKQDHKRLRMLISKGFTLTRMNKYRSYIKEVVHELLHEAENNKTIDVVTEFAFPLASLVIAKILGIPEEDRKQFRKWALTLVPTIDFSRTRKTLENGNITVMRLVSYFTELIKKRKHSPEEDLISMLLQDKQQDDNELSDEELLATCILLVIAGHETTVNLISNAVLSFITHPEQLKKLTQNPALIELAIEEILRYESPTQMTARTAAEEVELNGNMIKKGDQVYLMLGAANRDPRIFTEPHKLDITRNPNPHLAFGYGAHFCIGSTLARLEAQIAMQTLLKRFNNFAIATNDLQWRNLVGFRSLGTLKVTFSID</sequence>
<dbReference type="InterPro" id="IPR036396">
    <property type="entry name" value="Cyt_P450_sf"/>
</dbReference>
<evidence type="ECO:0000256" key="5">
    <source>
        <dbReference type="ARBA" id="ARBA00023004"/>
    </source>
</evidence>
<dbReference type="GO" id="GO:0004497">
    <property type="term" value="F:monooxygenase activity"/>
    <property type="evidence" value="ECO:0007669"/>
    <property type="project" value="UniProtKB-KW"/>
</dbReference>
<keyword evidence="2 7" id="KW-0349">Heme</keyword>
<dbReference type="PANTHER" id="PTHR46696:SF4">
    <property type="entry name" value="BIOTIN BIOSYNTHESIS CYTOCHROME P450"/>
    <property type="match status" value="1"/>
</dbReference>
<keyword evidence="6 7" id="KW-0503">Monooxygenase</keyword>
<evidence type="ECO:0000256" key="1">
    <source>
        <dbReference type="ARBA" id="ARBA00010617"/>
    </source>
</evidence>
<keyword evidence="5 7" id="KW-0408">Iron</keyword>
<protein>
    <submittedName>
        <fullName evidence="9">Cytochrome P450</fullName>
    </submittedName>
</protein>
<evidence type="ECO:0000313" key="8">
    <source>
        <dbReference type="EMBL" id="MBA4538171.1"/>
    </source>
</evidence>
<organism evidence="9 10">
    <name type="scientific">Bacillus aquiflavi</name>
    <dbReference type="NCBI Taxonomy" id="2672567"/>
    <lineage>
        <taxon>Bacteria</taxon>
        <taxon>Bacillati</taxon>
        <taxon>Bacillota</taxon>
        <taxon>Bacilli</taxon>
        <taxon>Bacillales</taxon>
        <taxon>Bacillaceae</taxon>
        <taxon>Bacillus</taxon>
    </lineage>
</organism>
<dbReference type="SUPFAM" id="SSF48264">
    <property type="entry name" value="Cytochrome P450"/>
    <property type="match status" value="1"/>
</dbReference>
<name>A0A6B3W3R3_9BACI</name>
<evidence type="ECO:0000256" key="2">
    <source>
        <dbReference type="ARBA" id="ARBA00022617"/>
    </source>
</evidence>
<dbReference type="InterPro" id="IPR001128">
    <property type="entry name" value="Cyt_P450"/>
</dbReference>
<comment type="caution">
    <text evidence="9">The sequence shown here is derived from an EMBL/GenBank/DDBJ whole genome shotgun (WGS) entry which is preliminary data.</text>
</comment>
<dbReference type="Proteomes" id="UP000570010">
    <property type="component" value="Unassembled WGS sequence"/>
</dbReference>
<keyword evidence="10" id="KW-1185">Reference proteome</keyword>
<evidence type="ECO:0000256" key="6">
    <source>
        <dbReference type="ARBA" id="ARBA00023033"/>
    </source>
</evidence>
<dbReference type="Proteomes" id="UP000472971">
    <property type="component" value="Unassembled WGS sequence"/>
</dbReference>
<reference evidence="8 11" key="2">
    <citation type="submission" date="2020-07" db="EMBL/GenBank/DDBJ databases">
        <authorList>
            <person name="Feng H."/>
        </authorList>
    </citation>
    <scope>NUCLEOTIDE SEQUENCE [LARGE SCALE GENOMIC DNA]</scope>
    <source>
        <strain evidence="11">s-12</strain>
        <strain evidence="8">S-12</strain>
    </source>
</reference>
<evidence type="ECO:0000313" key="11">
    <source>
        <dbReference type="Proteomes" id="UP000570010"/>
    </source>
</evidence>
<dbReference type="Pfam" id="PF00067">
    <property type="entry name" value="p450"/>
    <property type="match status" value="1"/>
</dbReference>
<dbReference type="GO" id="GO:0016705">
    <property type="term" value="F:oxidoreductase activity, acting on paired donors, with incorporation or reduction of molecular oxygen"/>
    <property type="evidence" value="ECO:0007669"/>
    <property type="project" value="InterPro"/>
</dbReference>
<dbReference type="EMBL" id="JACEIO010000036">
    <property type="protein sequence ID" value="MBA4538171.1"/>
    <property type="molecule type" value="Genomic_DNA"/>
</dbReference>
<reference evidence="9 10" key="1">
    <citation type="submission" date="2020-02" db="EMBL/GenBank/DDBJ databases">
        <title>Bacillus aquiflavi sp. nov., isolated from yellow water of strong flavor Chinese baijiu in Yibin region of China.</title>
        <authorList>
            <person name="Xie J."/>
        </authorList>
    </citation>
    <scope>NUCLEOTIDE SEQUENCE [LARGE SCALE GENOMIC DNA]</scope>
    <source>
        <strain evidence="9 10">3H-10</strain>
    </source>
</reference>
<dbReference type="InterPro" id="IPR017972">
    <property type="entry name" value="Cyt_P450_CS"/>
</dbReference>
<dbReference type="PANTHER" id="PTHR46696">
    <property type="entry name" value="P450, PUTATIVE (EUROFUNG)-RELATED"/>
    <property type="match status" value="1"/>
</dbReference>
<dbReference type="AlphaFoldDB" id="A0A6B3W3R3"/>
<dbReference type="PROSITE" id="PS00086">
    <property type="entry name" value="CYTOCHROME_P450"/>
    <property type="match status" value="1"/>
</dbReference>
<gene>
    <name evidence="9" type="ORF">G4D64_13495</name>
    <name evidence="8" type="ORF">H1Z61_13765</name>
</gene>
<keyword evidence="4 7" id="KW-0560">Oxidoreductase</keyword>
<evidence type="ECO:0000313" key="10">
    <source>
        <dbReference type="Proteomes" id="UP000472971"/>
    </source>
</evidence>
<dbReference type="EMBL" id="JAAIWN010000036">
    <property type="protein sequence ID" value="NEY82491.1"/>
    <property type="molecule type" value="Genomic_DNA"/>
</dbReference>
<evidence type="ECO:0000256" key="7">
    <source>
        <dbReference type="RuleBase" id="RU000461"/>
    </source>
</evidence>
<dbReference type="GO" id="GO:0020037">
    <property type="term" value="F:heme binding"/>
    <property type="evidence" value="ECO:0007669"/>
    <property type="project" value="InterPro"/>
</dbReference>
<dbReference type="GO" id="GO:0005506">
    <property type="term" value="F:iron ion binding"/>
    <property type="evidence" value="ECO:0007669"/>
    <property type="project" value="InterPro"/>
</dbReference>
<dbReference type="CDD" id="cd20625">
    <property type="entry name" value="CYP164-like"/>
    <property type="match status" value="1"/>
</dbReference>
<evidence type="ECO:0000256" key="4">
    <source>
        <dbReference type="ARBA" id="ARBA00023002"/>
    </source>
</evidence>
<dbReference type="RefSeq" id="WP_163242897.1">
    <property type="nucleotide sequence ID" value="NZ_CP082780.1"/>
</dbReference>
<dbReference type="PRINTS" id="PR00385">
    <property type="entry name" value="P450"/>
</dbReference>
<evidence type="ECO:0000256" key="3">
    <source>
        <dbReference type="ARBA" id="ARBA00022723"/>
    </source>
</evidence>
<comment type="similarity">
    <text evidence="1 7">Belongs to the cytochrome P450 family.</text>
</comment>
<dbReference type="InterPro" id="IPR002397">
    <property type="entry name" value="Cyt_P450_B"/>
</dbReference>
<keyword evidence="3 7" id="KW-0479">Metal-binding</keyword>
<dbReference type="FunFam" id="1.10.630.10:FF:000018">
    <property type="entry name" value="Cytochrome P450 monooxygenase"/>
    <property type="match status" value="1"/>
</dbReference>
<accession>A0A6B3W3R3</accession>
<proteinExistence type="inferred from homology"/>
<evidence type="ECO:0000313" key="9">
    <source>
        <dbReference type="EMBL" id="NEY82491.1"/>
    </source>
</evidence>